<evidence type="ECO:0000259" key="2">
    <source>
        <dbReference type="Pfam" id="PF07727"/>
    </source>
</evidence>
<accession>A0AAD8J4H7</accession>
<dbReference type="SUPFAM" id="SSF56672">
    <property type="entry name" value="DNA/RNA polymerases"/>
    <property type="match status" value="1"/>
</dbReference>
<feature type="domain" description="Reverse transcriptase Ty1/copia-type" evidence="2">
    <location>
        <begin position="92"/>
        <end position="150"/>
    </location>
</feature>
<reference evidence="3" key="2">
    <citation type="submission" date="2023-05" db="EMBL/GenBank/DDBJ databases">
        <authorList>
            <person name="Schelkunov M.I."/>
        </authorList>
    </citation>
    <scope>NUCLEOTIDE SEQUENCE</scope>
    <source>
        <strain evidence="3">Hsosn_3</strain>
        <tissue evidence="3">Leaf</tissue>
    </source>
</reference>
<dbReference type="Proteomes" id="UP001237642">
    <property type="component" value="Unassembled WGS sequence"/>
</dbReference>
<name>A0AAD8J4H7_9APIA</name>
<feature type="region of interest" description="Disordered" evidence="1">
    <location>
        <begin position="1"/>
        <end position="35"/>
    </location>
</feature>
<evidence type="ECO:0000313" key="3">
    <source>
        <dbReference type="EMBL" id="KAK1396086.1"/>
    </source>
</evidence>
<dbReference type="EMBL" id="JAUIZM010000002">
    <property type="protein sequence ID" value="KAK1396086.1"/>
    <property type="molecule type" value="Genomic_DNA"/>
</dbReference>
<dbReference type="AlphaFoldDB" id="A0AAD8J4H7"/>
<sequence>MYLTTTPPHTPHTPQSAPSVSGTTNTTSSESSEQPLRYRNLNDLYEETERIEFTEDELMLLKIEGPESYKEVAREEEWNKEMAAEIETIEKNETWVLTELPPGHKPIGLKWVYKLKKDSEGNVVKHKARLVAKGYVQTKGIDYEEVFAPLEGFQKKGEEHKVYRLLKALHGLRQAPRAWNTRLDECLRELGFKKCLHEQAVYTRCSNGESLIIGVYVDNLLVAGSNKSEIEKFKAQMNQKFEMSDLGLLSYYLGIEVNQGLGFTTVKQTSYAKKVLEKAGMANCNAAKVPMEYKLQLDKDEEG</sequence>
<dbReference type="InterPro" id="IPR043502">
    <property type="entry name" value="DNA/RNA_pol_sf"/>
</dbReference>
<evidence type="ECO:0000313" key="4">
    <source>
        <dbReference type="Proteomes" id="UP001237642"/>
    </source>
</evidence>
<dbReference type="InterPro" id="IPR013103">
    <property type="entry name" value="RVT_2"/>
</dbReference>
<reference evidence="3" key="1">
    <citation type="submission" date="2023-02" db="EMBL/GenBank/DDBJ databases">
        <title>Genome of toxic invasive species Heracleum sosnowskyi carries increased number of genes despite the absence of recent whole-genome duplications.</title>
        <authorList>
            <person name="Schelkunov M."/>
            <person name="Shtratnikova V."/>
            <person name="Makarenko M."/>
            <person name="Klepikova A."/>
            <person name="Omelchenko D."/>
            <person name="Novikova G."/>
            <person name="Obukhova E."/>
            <person name="Bogdanov V."/>
            <person name="Penin A."/>
            <person name="Logacheva M."/>
        </authorList>
    </citation>
    <scope>NUCLEOTIDE SEQUENCE</scope>
    <source>
        <strain evidence="3">Hsosn_3</strain>
        <tissue evidence="3">Leaf</tissue>
    </source>
</reference>
<proteinExistence type="predicted"/>
<gene>
    <name evidence="3" type="ORF">POM88_005949</name>
</gene>
<feature type="domain" description="Reverse transcriptase Ty1/copia-type" evidence="2">
    <location>
        <begin position="152"/>
        <end position="292"/>
    </location>
</feature>
<dbReference type="Pfam" id="PF07727">
    <property type="entry name" value="RVT_2"/>
    <property type="match status" value="2"/>
</dbReference>
<evidence type="ECO:0000256" key="1">
    <source>
        <dbReference type="SAM" id="MobiDB-lite"/>
    </source>
</evidence>
<feature type="compositionally biased region" description="Low complexity" evidence="1">
    <location>
        <begin position="19"/>
        <end position="32"/>
    </location>
</feature>
<comment type="caution">
    <text evidence="3">The sequence shown here is derived from an EMBL/GenBank/DDBJ whole genome shotgun (WGS) entry which is preliminary data.</text>
</comment>
<organism evidence="3 4">
    <name type="scientific">Heracleum sosnowskyi</name>
    <dbReference type="NCBI Taxonomy" id="360622"/>
    <lineage>
        <taxon>Eukaryota</taxon>
        <taxon>Viridiplantae</taxon>
        <taxon>Streptophyta</taxon>
        <taxon>Embryophyta</taxon>
        <taxon>Tracheophyta</taxon>
        <taxon>Spermatophyta</taxon>
        <taxon>Magnoliopsida</taxon>
        <taxon>eudicotyledons</taxon>
        <taxon>Gunneridae</taxon>
        <taxon>Pentapetalae</taxon>
        <taxon>asterids</taxon>
        <taxon>campanulids</taxon>
        <taxon>Apiales</taxon>
        <taxon>Apiaceae</taxon>
        <taxon>Apioideae</taxon>
        <taxon>apioid superclade</taxon>
        <taxon>Tordylieae</taxon>
        <taxon>Tordyliinae</taxon>
        <taxon>Heracleum</taxon>
    </lineage>
</organism>
<keyword evidence="4" id="KW-1185">Reference proteome</keyword>
<protein>
    <recommendedName>
        <fullName evidence="2">Reverse transcriptase Ty1/copia-type domain-containing protein</fullName>
    </recommendedName>
</protein>